<dbReference type="EMBL" id="CP026562">
    <property type="protein sequence ID" value="AVB18007.1"/>
    <property type="molecule type" value="Genomic_DNA"/>
</dbReference>
<sequence>MHIAYRFELNHEAMRRHATQLPTAGFTPTVQSCVATLRLPILVYCLKNKCSVKSSMLAC</sequence>
<dbReference type="PROSITE" id="PS51257">
    <property type="entry name" value="PROKAR_LIPOPROTEIN"/>
    <property type="match status" value="1"/>
</dbReference>
<evidence type="ECO:0000313" key="2">
    <source>
        <dbReference type="Proteomes" id="UP000236903"/>
    </source>
</evidence>
<dbReference type="KEGG" id="pavl:BKM03_00965"/>
<evidence type="ECO:0000313" key="1">
    <source>
        <dbReference type="EMBL" id="AVB18007.1"/>
    </source>
</evidence>
<proteinExistence type="predicted"/>
<name>A0AAD0GNP6_9PSED</name>
<dbReference type="AlphaFoldDB" id="A0AAD0GNP6"/>
<protein>
    <submittedName>
        <fullName evidence="1">Uncharacterized protein</fullName>
    </submittedName>
</protein>
<dbReference type="Proteomes" id="UP000236903">
    <property type="component" value="Chromosome"/>
</dbReference>
<accession>A0AAD0GNP6</accession>
<reference evidence="1 2" key="1">
    <citation type="submission" date="2018-02" db="EMBL/GenBank/DDBJ databases">
        <title>Comparative genomics of Pseudomonas syringae.</title>
        <authorList>
            <person name="Hulin M.T."/>
        </authorList>
    </citation>
    <scope>NUCLEOTIDE SEQUENCE [LARGE SCALE GENOMIC DNA]</scope>
    <source>
        <strain evidence="1 2">R2leaf</strain>
    </source>
</reference>
<gene>
    <name evidence="1" type="ORF">BKM03_00965</name>
</gene>
<organism evidence="1 2">
    <name type="scientific">Pseudomonas avellanae</name>
    <dbReference type="NCBI Taxonomy" id="46257"/>
    <lineage>
        <taxon>Bacteria</taxon>
        <taxon>Pseudomonadati</taxon>
        <taxon>Pseudomonadota</taxon>
        <taxon>Gammaproteobacteria</taxon>
        <taxon>Pseudomonadales</taxon>
        <taxon>Pseudomonadaceae</taxon>
        <taxon>Pseudomonas</taxon>
    </lineage>
</organism>